<dbReference type="GO" id="GO:0016987">
    <property type="term" value="F:sigma factor activity"/>
    <property type="evidence" value="ECO:0007669"/>
    <property type="project" value="UniProtKB-KW"/>
</dbReference>
<feature type="domain" description="RNA polymerase sigma factor 70 region 4 type 2" evidence="6">
    <location>
        <begin position="121"/>
        <end position="164"/>
    </location>
</feature>
<dbReference type="GO" id="GO:0003677">
    <property type="term" value="F:DNA binding"/>
    <property type="evidence" value="ECO:0007669"/>
    <property type="project" value="InterPro"/>
</dbReference>
<keyword evidence="4" id="KW-0804">Transcription</keyword>
<evidence type="ECO:0000256" key="4">
    <source>
        <dbReference type="ARBA" id="ARBA00023163"/>
    </source>
</evidence>
<keyword evidence="8" id="KW-1185">Reference proteome</keyword>
<evidence type="ECO:0000256" key="1">
    <source>
        <dbReference type="ARBA" id="ARBA00010641"/>
    </source>
</evidence>
<name>W4QST5_HALA3</name>
<dbReference type="CDD" id="cd06171">
    <property type="entry name" value="Sigma70_r4"/>
    <property type="match status" value="1"/>
</dbReference>
<dbReference type="InterPro" id="IPR013325">
    <property type="entry name" value="RNA_pol_sigma_r2"/>
</dbReference>
<dbReference type="NCBIfam" id="TIGR02937">
    <property type="entry name" value="sigma70-ECF"/>
    <property type="match status" value="1"/>
</dbReference>
<evidence type="ECO:0000259" key="5">
    <source>
        <dbReference type="Pfam" id="PF04542"/>
    </source>
</evidence>
<dbReference type="Gene3D" id="1.10.10.10">
    <property type="entry name" value="Winged helix-like DNA-binding domain superfamily/Winged helix DNA-binding domain"/>
    <property type="match status" value="1"/>
</dbReference>
<evidence type="ECO:0000259" key="6">
    <source>
        <dbReference type="Pfam" id="PF08281"/>
    </source>
</evidence>
<protein>
    <submittedName>
        <fullName evidence="7">RNA polymerase sigma-70 factor</fullName>
    </submittedName>
</protein>
<dbReference type="AlphaFoldDB" id="W4QST5"/>
<gene>
    <name evidence="7" type="ORF">JCM9157_2256</name>
</gene>
<dbReference type="PANTHER" id="PTHR43133:SF60">
    <property type="entry name" value="RNA POLYMERASE SIGMA FACTOR SIGV"/>
    <property type="match status" value="1"/>
</dbReference>
<evidence type="ECO:0000256" key="3">
    <source>
        <dbReference type="ARBA" id="ARBA00023082"/>
    </source>
</evidence>
<comment type="caution">
    <text evidence="7">The sequence shown here is derived from an EMBL/GenBank/DDBJ whole genome shotgun (WGS) entry which is preliminary data.</text>
</comment>
<evidence type="ECO:0000256" key="2">
    <source>
        <dbReference type="ARBA" id="ARBA00023015"/>
    </source>
</evidence>
<comment type="similarity">
    <text evidence="1">Belongs to the sigma-70 factor family. ECF subfamily.</text>
</comment>
<dbReference type="SUPFAM" id="SSF88946">
    <property type="entry name" value="Sigma2 domain of RNA polymerase sigma factors"/>
    <property type="match status" value="1"/>
</dbReference>
<reference evidence="7 8" key="1">
    <citation type="journal article" date="2014" name="Genome Announc.">
        <title>Draft Genome Sequences of Three Alkaliphilic Bacillus Strains, Bacillus wakoensis JCM 9140T, Bacillus akibai JCM 9157T, and Bacillus hemicellulosilyticus JCM 9152T.</title>
        <authorList>
            <person name="Yuki M."/>
            <person name="Oshima K."/>
            <person name="Suda W."/>
            <person name="Oshida Y."/>
            <person name="Kitamura K."/>
            <person name="Iida T."/>
            <person name="Hattori M."/>
            <person name="Ohkuma M."/>
        </authorList>
    </citation>
    <scope>NUCLEOTIDE SEQUENCE [LARGE SCALE GENOMIC DNA]</scope>
    <source>
        <strain evidence="7 8">JCM 9157</strain>
    </source>
</reference>
<dbReference type="GO" id="GO:0006352">
    <property type="term" value="P:DNA-templated transcription initiation"/>
    <property type="evidence" value="ECO:0007669"/>
    <property type="project" value="InterPro"/>
</dbReference>
<dbReference type="EMBL" id="BAUV01000015">
    <property type="protein sequence ID" value="GAE35161.1"/>
    <property type="molecule type" value="Genomic_DNA"/>
</dbReference>
<dbReference type="eggNOG" id="COG1595">
    <property type="taxonomic scope" value="Bacteria"/>
</dbReference>
<evidence type="ECO:0000313" key="8">
    <source>
        <dbReference type="Proteomes" id="UP000018896"/>
    </source>
</evidence>
<accession>W4QST5</accession>
<dbReference type="STRING" id="1236973.JCM9157_2256"/>
<evidence type="ECO:0000313" key="7">
    <source>
        <dbReference type="EMBL" id="GAE35161.1"/>
    </source>
</evidence>
<organism evidence="7 8">
    <name type="scientific">Halalkalibacter akibai (strain ATCC 43226 / DSM 21942 / CIP 109018 / JCM 9157 / 1139)</name>
    <name type="common">Bacillus akibai</name>
    <dbReference type="NCBI Taxonomy" id="1236973"/>
    <lineage>
        <taxon>Bacteria</taxon>
        <taxon>Bacillati</taxon>
        <taxon>Bacillota</taxon>
        <taxon>Bacilli</taxon>
        <taxon>Bacillales</taxon>
        <taxon>Bacillaceae</taxon>
        <taxon>Halalkalibacter</taxon>
    </lineage>
</organism>
<dbReference type="InterPro" id="IPR014284">
    <property type="entry name" value="RNA_pol_sigma-70_dom"/>
</dbReference>
<dbReference type="InterPro" id="IPR013249">
    <property type="entry name" value="RNA_pol_sigma70_r4_t2"/>
</dbReference>
<dbReference type="RefSeq" id="WP_052013074.1">
    <property type="nucleotide sequence ID" value="NZ_BAUV01000015.1"/>
</dbReference>
<dbReference type="OrthoDB" id="2470848at2"/>
<sequence>MSGNKELEEDIRRLYGLYFNDVYRFIASFINNRNDIEDLTQEVFMRLFKSLSTYKGQSEMKTWLFSIAKNVTFDHLRKVKRQNFLYEYLLKWLPNQQQEKLTEDVVTRKEEVSALYSHLKDLKYDYRMVVLLRGVHELSIIETAKIMDWTESKVKVTYHRALKILKKELEATEEMAKERWIDNG</sequence>
<dbReference type="InterPro" id="IPR036388">
    <property type="entry name" value="WH-like_DNA-bd_sf"/>
</dbReference>
<keyword evidence="2" id="KW-0805">Transcription regulation</keyword>
<proteinExistence type="inferred from homology"/>
<dbReference type="Gene3D" id="1.10.1740.10">
    <property type="match status" value="1"/>
</dbReference>
<dbReference type="Pfam" id="PF08281">
    <property type="entry name" value="Sigma70_r4_2"/>
    <property type="match status" value="1"/>
</dbReference>
<dbReference type="InterPro" id="IPR007627">
    <property type="entry name" value="RNA_pol_sigma70_r2"/>
</dbReference>
<keyword evidence="3" id="KW-0731">Sigma factor</keyword>
<dbReference type="SUPFAM" id="SSF88659">
    <property type="entry name" value="Sigma3 and sigma4 domains of RNA polymerase sigma factors"/>
    <property type="match status" value="1"/>
</dbReference>
<feature type="domain" description="RNA polymerase sigma-70 region 2" evidence="5">
    <location>
        <begin position="14"/>
        <end position="81"/>
    </location>
</feature>
<dbReference type="Proteomes" id="UP000018896">
    <property type="component" value="Unassembled WGS sequence"/>
</dbReference>
<dbReference type="InterPro" id="IPR039425">
    <property type="entry name" value="RNA_pol_sigma-70-like"/>
</dbReference>
<dbReference type="PANTHER" id="PTHR43133">
    <property type="entry name" value="RNA POLYMERASE ECF-TYPE SIGMA FACTO"/>
    <property type="match status" value="1"/>
</dbReference>
<dbReference type="Pfam" id="PF04542">
    <property type="entry name" value="Sigma70_r2"/>
    <property type="match status" value="1"/>
</dbReference>
<dbReference type="InterPro" id="IPR013324">
    <property type="entry name" value="RNA_pol_sigma_r3/r4-like"/>
</dbReference>